<evidence type="ECO:0000313" key="1">
    <source>
        <dbReference type="EMBL" id="JAD82272.1"/>
    </source>
</evidence>
<name>A0A0A9DES7_ARUDO</name>
<organism evidence="1">
    <name type="scientific">Arundo donax</name>
    <name type="common">Giant reed</name>
    <name type="synonym">Donax arundinaceus</name>
    <dbReference type="NCBI Taxonomy" id="35708"/>
    <lineage>
        <taxon>Eukaryota</taxon>
        <taxon>Viridiplantae</taxon>
        <taxon>Streptophyta</taxon>
        <taxon>Embryophyta</taxon>
        <taxon>Tracheophyta</taxon>
        <taxon>Spermatophyta</taxon>
        <taxon>Magnoliopsida</taxon>
        <taxon>Liliopsida</taxon>
        <taxon>Poales</taxon>
        <taxon>Poaceae</taxon>
        <taxon>PACMAD clade</taxon>
        <taxon>Arundinoideae</taxon>
        <taxon>Arundineae</taxon>
        <taxon>Arundo</taxon>
    </lineage>
</organism>
<dbReference type="EMBL" id="GBRH01215623">
    <property type="protein sequence ID" value="JAD82272.1"/>
    <property type="molecule type" value="Transcribed_RNA"/>
</dbReference>
<protein>
    <submittedName>
        <fullName evidence="1">Uncharacterized protein</fullName>
    </submittedName>
</protein>
<proteinExistence type="predicted"/>
<reference evidence="1" key="2">
    <citation type="journal article" date="2015" name="Data Brief">
        <title>Shoot transcriptome of the giant reed, Arundo donax.</title>
        <authorList>
            <person name="Barrero R.A."/>
            <person name="Guerrero F.D."/>
            <person name="Moolhuijzen P."/>
            <person name="Goolsby J.A."/>
            <person name="Tidwell J."/>
            <person name="Bellgard S.E."/>
            <person name="Bellgard M.I."/>
        </authorList>
    </citation>
    <scope>NUCLEOTIDE SEQUENCE</scope>
    <source>
        <tissue evidence="1">Shoot tissue taken approximately 20 cm above the soil surface</tissue>
    </source>
</reference>
<sequence length="87" mass="10248">MLLKALEKARLASDSSSSSTYSPLSDVHFIKKWSMQSLNSARNFLHTFCLLWLGGVGSRSRGSKRSQLSTRRWFPRRYRFKLRPRRR</sequence>
<reference evidence="1" key="1">
    <citation type="submission" date="2014-09" db="EMBL/GenBank/DDBJ databases">
        <authorList>
            <person name="Magalhaes I.L.F."/>
            <person name="Oliveira U."/>
            <person name="Santos F.R."/>
            <person name="Vidigal T.H.D.A."/>
            <person name="Brescovit A.D."/>
            <person name="Santos A.J."/>
        </authorList>
    </citation>
    <scope>NUCLEOTIDE SEQUENCE</scope>
    <source>
        <tissue evidence="1">Shoot tissue taken approximately 20 cm above the soil surface</tissue>
    </source>
</reference>
<dbReference type="AlphaFoldDB" id="A0A0A9DES7"/>
<accession>A0A0A9DES7</accession>